<dbReference type="InterPro" id="IPR016134">
    <property type="entry name" value="Dockerin_dom"/>
</dbReference>
<protein>
    <recommendedName>
        <fullName evidence="5">Dockerin domain-containing protein</fullName>
    </recommendedName>
</protein>
<evidence type="ECO:0000256" key="2">
    <source>
        <dbReference type="ARBA" id="ARBA00022722"/>
    </source>
</evidence>
<dbReference type="Gene3D" id="2.60.40.10">
    <property type="entry name" value="Immunoglobulins"/>
    <property type="match status" value="1"/>
</dbReference>
<dbReference type="GO" id="GO:0004518">
    <property type="term" value="F:nuclease activity"/>
    <property type="evidence" value="ECO:0007669"/>
    <property type="project" value="UniProtKB-KW"/>
</dbReference>
<dbReference type="InterPro" id="IPR013783">
    <property type="entry name" value="Ig-like_fold"/>
</dbReference>
<dbReference type="EMBL" id="VULT01000007">
    <property type="protein sequence ID" value="MSS17255.1"/>
    <property type="molecule type" value="Genomic_DNA"/>
</dbReference>
<dbReference type="AlphaFoldDB" id="A0A6L5XCM0"/>
<evidence type="ECO:0000313" key="7">
    <source>
        <dbReference type="Proteomes" id="UP000483362"/>
    </source>
</evidence>
<evidence type="ECO:0000256" key="1">
    <source>
        <dbReference type="ARBA" id="ARBA00006429"/>
    </source>
</evidence>
<feature type="domain" description="Dockerin" evidence="5">
    <location>
        <begin position="530"/>
        <end position="592"/>
    </location>
</feature>
<sequence length="592" mass="63728">MKRAITLWLLCAAVTSMALAAKQPAGYYQQAQGKTGQALLSALYNIISSHTSISYSGLWTAYKTTDCDSEGYIIDMYSNVRYLYGQKQGASYSNIGDSYNREHSFPQSWFAKATPMKTDLFHVVPTDGYVNNQRGNYPFGECEGGTRLTNGSYRAKGRLGTCTTTGYSGKVWEPDDEYKGDFARIYFYMATCYNNRIASWPGNDSNAAAVLAGNSYPVYKDWYIAMLLKWDREDPVSERERERNDAVYDLQKNRNPYVDHPELVEYVWGNKIGTAWQENGDTATVTIVTPTALPAIDSTSTSLTAAWTAAKGATSYTLLVSKVDTTTTPVTPGTSSLLLDEDMSKGTTTWTTGGKYYNDNGYLRLGTGKGNGSVTSPAIDLAASAGVATVAVTAKAYGSDSNVPMQVSLVDAKGNTLASQSFTLTAGDIVYTAVLKGNASADNKVRIENTTTGKRVLLKQVKVYRGNAASKAPVETGDTATRTVTGITGTSYKVTSLASGAVYDYKVKAVYAGGESGWSNVIRTHLPSGTTLLPGDADGNGRVDITDATTLINKILGHEPSPFVEANADVDGNGRYDVSDVTGINVIILQQQ</sequence>
<dbReference type="GO" id="GO:0000272">
    <property type="term" value="P:polysaccharide catabolic process"/>
    <property type="evidence" value="ECO:0007669"/>
    <property type="project" value="InterPro"/>
</dbReference>
<dbReference type="InterPro" id="IPR003961">
    <property type="entry name" value="FN3_dom"/>
</dbReference>
<dbReference type="InterPro" id="IPR044925">
    <property type="entry name" value="His-Me_finger_sf"/>
</dbReference>
<accession>A0A6L5XCM0</accession>
<evidence type="ECO:0000256" key="4">
    <source>
        <dbReference type="SAM" id="SignalP"/>
    </source>
</evidence>
<dbReference type="InterPro" id="IPR007346">
    <property type="entry name" value="Endonuclease-I"/>
</dbReference>
<evidence type="ECO:0000259" key="5">
    <source>
        <dbReference type="PROSITE" id="PS51766"/>
    </source>
</evidence>
<name>A0A6L5XCM0_9BACT</name>
<keyword evidence="7" id="KW-1185">Reference proteome</keyword>
<dbReference type="InterPro" id="IPR036439">
    <property type="entry name" value="Dockerin_dom_sf"/>
</dbReference>
<dbReference type="CDD" id="cd00063">
    <property type="entry name" value="FN3"/>
    <property type="match status" value="1"/>
</dbReference>
<organism evidence="6 7">
    <name type="scientific">Sodaliphilus pleomorphus</name>
    <dbReference type="NCBI Taxonomy" id="2606626"/>
    <lineage>
        <taxon>Bacteria</taxon>
        <taxon>Pseudomonadati</taxon>
        <taxon>Bacteroidota</taxon>
        <taxon>Bacteroidia</taxon>
        <taxon>Bacteroidales</taxon>
        <taxon>Muribaculaceae</taxon>
        <taxon>Sodaliphilus</taxon>
    </lineage>
</organism>
<dbReference type="Pfam" id="PF00404">
    <property type="entry name" value="Dockerin_1"/>
    <property type="match status" value="1"/>
</dbReference>
<dbReference type="PANTHER" id="PTHR33607">
    <property type="entry name" value="ENDONUCLEASE-1"/>
    <property type="match status" value="1"/>
</dbReference>
<dbReference type="PROSITE" id="PS51766">
    <property type="entry name" value="DOCKERIN"/>
    <property type="match status" value="1"/>
</dbReference>
<dbReference type="Pfam" id="PF04231">
    <property type="entry name" value="Endonuclease_1"/>
    <property type="match status" value="1"/>
</dbReference>
<feature type="chain" id="PRO_5026723696" description="Dockerin domain-containing protein" evidence="4">
    <location>
        <begin position="21"/>
        <end position="592"/>
    </location>
</feature>
<dbReference type="InterPro" id="IPR002105">
    <property type="entry name" value="Dockerin_1_rpt"/>
</dbReference>
<dbReference type="PANTHER" id="PTHR33607:SF2">
    <property type="entry name" value="ENDONUCLEASE-1"/>
    <property type="match status" value="1"/>
</dbReference>
<feature type="signal peptide" evidence="4">
    <location>
        <begin position="1"/>
        <end position="20"/>
    </location>
</feature>
<dbReference type="GO" id="GO:0004553">
    <property type="term" value="F:hydrolase activity, hydrolyzing O-glycosyl compounds"/>
    <property type="evidence" value="ECO:0007669"/>
    <property type="project" value="InterPro"/>
</dbReference>
<dbReference type="SUPFAM" id="SSF63446">
    <property type="entry name" value="Type I dockerin domain"/>
    <property type="match status" value="1"/>
</dbReference>
<dbReference type="RefSeq" id="WP_154327192.1">
    <property type="nucleotide sequence ID" value="NZ_CP045696.1"/>
</dbReference>
<keyword evidence="4" id="KW-0732">Signal</keyword>
<comment type="similarity">
    <text evidence="1">Belongs to the EndA/NucM nuclease family.</text>
</comment>
<reference evidence="6 7" key="1">
    <citation type="submission" date="2019-08" db="EMBL/GenBank/DDBJ databases">
        <title>In-depth cultivation of the pig gut microbiome towards novel bacterial diversity and tailored functional studies.</title>
        <authorList>
            <person name="Wylensek D."/>
            <person name="Hitch T.C.A."/>
            <person name="Clavel T."/>
        </authorList>
    </citation>
    <scope>NUCLEOTIDE SEQUENCE [LARGE SCALE GENOMIC DNA]</scope>
    <source>
        <strain evidence="6 7">Oil-RF-744-WCA-WT-10</strain>
    </source>
</reference>
<evidence type="ECO:0000256" key="3">
    <source>
        <dbReference type="ARBA" id="ARBA00022801"/>
    </source>
</evidence>
<dbReference type="CDD" id="cd14256">
    <property type="entry name" value="Dockerin_I"/>
    <property type="match status" value="1"/>
</dbReference>
<dbReference type="SUPFAM" id="SSF49265">
    <property type="entry name" value="Fibronectin type III"/>
    <property type="match status" value="1"/>
</dbReference>
<evidence type="ECO:0000313" key="6">
    <source>
        <dbReference type="EMBL" id="MSS17255.1"/>
    </source>
</evidence>
<keyword evidence="3" id="KW-0378">Hydrolase</keyword>
<dbReference type="Gene3D" id="1.10.1330.10">
    <property type="entry name" value="Dockerin domain"/>
    <property type="match status" value="1"/>
</dbReference>
<gene>
    <name evidence="6" type="ORF">FYJ29_05690</name>
</gene>
<comment type="caution">
    <text evidence="6">The sequence shown here is derived from an EMBL/GenBank/DDBJ whole genome shotgun (WGS) entry which is preliminary data.</text>
</comment>
<dbReference type="Proteomes" id="UP000483362">
    <property type="component" value="Unassembled WGS sequence"/>
</dbReference>
<proteinExistence type="inferred from homology"/>
<dbReference type="InterPro" id="IPR036116">
    <property type="entry name" value="FN3_sf"/>
</dbReference>
<dbReference type="SMART" id="SM00060">
    <property type="entry name" value="FN3"/>
    <property type="match status" value="1"/>
</dbReference>
<dbReference type="SUPFAM" id="SSF54060">
    <property type="entry name" value="His-Me finger endonucleases"/>
    <property type="match status" value="1"/>
</dbReference>
<keyword evidence="2" id="KW-0540">Nuclease</keyword>